<feature type="domain" description="SusD-like N-terminal" evidence="8">
    <location>
        <begin position="20"/>
        <end position="231"/>
    </location>
</feature>
<evidence type="ECO:0000256" key="4">
    <source>
        <dbReference type="ARBA" id="ARBA00023136"/>
    </source>
</evidence>
<gene>
    <name evidence="9" type="ORF">EAH81_12035</name>
</gene>
<dbReference type="InterPro" id="IPR033985">
    <property type="entry name" value="SusD-like_N"/>
</dbReference>
<evidence type="ECO:0000313" key="10">
    <source>
        <dbReference type="Proteomes" id="UP000319700"/>
    </source>
</evidence>
<dbReference type="OrthoDB" id="1100079at2"/>
<keyword evidence="5" id="KW-0998">Cell outer membrane</keyword>
<evidence type="ECO:0000256" key="1">
    <source>
        <dbReference type="ARBA" id="ARBA00004442"/>
    </source>
</evidence>
<protein>
    <submittedName>
        <fullName evidence="9">RagB/SusD family nutrient uptake outer membrane protein</fullName>
    </submittedName>
</protein>
<comment type="caution">
    <text evidence="9">The sequence shown here is derived from an EMBL/GenBank/DDBJ whole genome shotgun (WGS) entry which is preliminary data.</text>
</comment>
<proteinExistence type="inferred from homology"/>
<evidence type="ECO:0000259" key="7">
    <source>
        <dbReference type="Pfam" id="PF07980"/>
    </source>
</evidence>
<evidence type="ECO:0000256" key="2">
    <source>
        <dbReference type="ARBA" id="ARBA00006275"/>
    </source>
</evidence>
<name>A0A502ESI7_9FLAO</name>
<organism evidence="9 10">
    <name type="scientific">Flavobacterium pectinovorum</name>
    <dbReference type="NCBI Taxonomy" id="29533"/>
    <lineage>
        <taxon>Bacteria</taxon>
        <taxon>Pseudomonadati</taxon>
        <taxon>Bacteroidota</taxon>
        <taxon>Flavobacteriia</taxon>
        <taxon>Flavobacteriales</taxon>
        <taxon>Flavobacteriaceae</taxon>
        <taxon>Flavobacterium</taxon>
    </lineage>
</organism>
<comment type="subcellular location">
    <subcellularLocation>
        <location evidence="1">Cell outer membrane</location>
    </subcellularLocation>
</comment>
<keyword evidence="10" id="KW-1185">Reference proteome</keyword>
<dbReference type="EMBL" id="RCZH01000007">
    <property type="protein sequence ID" value="TPG40022.1"/>
    <property type="molecule type" value="Genomic_DNA"/>
</dbReference>
<evidence type="ECO:0000256" key="5">
    <source>
        <dbReference type="ARBA" id="ARBA00023237"/>
    </source>
</evidence>
<dbReference type="CDD" id="cd08977">
    <property type="entry name" value="SusD"/>
    <property type="match status" value="1"/>
</dbReference>
<feature type="chain" id="PRO_5021476453" evidence="6">
    <location>
        <begin position="20"/>
        <end position="482"/>
    </location>
</feature>
<dbReference type="Pfam" id="PF14322">
    <property type="entry name" value="SusD-like_3"/>
    <property type="match status" value="1"/>
</dbReference>
<feature type="signal peptide" evidence="6">
    <location>
        <begin position="1"/>
        <end position="19"/>
    </location>
</feature>
<feature type="domain" description="RagB/SusD" evidence="7">
    <location>
        <begin position="332"/>
        <end position="481"/>
    </location>
</feature>
<dbReference type="PROSITE" id="PS51257">
    <property type="entry name" value="PROKAR_LIPOPROTEIN"/>
    <property type="match status" value="1"/>
</dbReference>
<dbReference type="SUPFAM" id="SSF48452">
    <property type="entry name" value="TPR-like"/>
    <property type="match status" value="1"/>
</dbReference>
<keyword evidence="3 6" id="KW-0732">Signal</keyword>
<dbReference type="InterPro" id="IPR012944">
    <property type="entry name" value="SusD_RagB_dom"/>
</dbReference>
<comment type="similarity">
    <text evidence="2">Belongs to the SusD family.</text>
</comment>
<evidence type="ECO:0000313" key="9">
    <source>
        <dbReference type="EMBL" id="TPG40022.1"/>
    </source>
</evidence>
<dbReference type="Gene3D" id="1.25.40.390">
    <property type="match status" value="1"/>
</dbReference>
<dbReference type="Proteomes" id="UP000319700">
    <property type="component" value="Unassembled WGS sequence"/>
</dbReference>
<evidence type="ECO:0000256" key="3">
    <source>
        <dbReference type="ARBA" id="ARBA00022729"/>
    </source>
</evidence>
<evidence type="ECO:0000259" key="8">
    <source>
        <dbReference type="Pfam" id="PF14322"/>
    </source>
</evidence>
<sequence length="482" mass="53442">MKKLLILSMSLLILTGCSKDFLDTQPESTINDEQLATSAEANSAIINGIYSALRSFGLSIAGSHEDYGHKSILAATDMMSNDMLMTKSSWYGSFYNYLGRTQTNSRSKLAWSIYYPQIKTANIVLTAIPAKTDNAKLNAARGQALALRGYFYFMLARMYGPTYIGNESKLSVPLYTEVSYVGKPRATVAEVYTVIQADLEESVELLEGFVRKNKDGLDQSVAQAFLADVYLEMGKYPQAADFAHKARQNYTLLTKVDWNTGFYDITTGNETMWGSTITSAQSSFVASFFGHFDNTNDSGYAGGLGVYKNIDKNLYESISNTDYRKAAFVSPSTGNATYPSLPAYANTKFRDPTIDSGDYIYMRSAALYYIEAEALARSGNEGTAKQVLYDITITRDPSYVLSTKTGAALINEIILQKRIELWGEGYAWFDMKRLHVGLTRDYPGTNHPTFGKLNIPATDNRFIFQVPQAEVDANPLIVQSPL</sequence>
<reference evidence="9 10" key="1">
    <citation type="journal article" date="2019" name="Environ. Microbiol.">
        <title>Species interactions and distinct microbial communities in high Arctic permafrost affected cryosols are associated with the CH4 and CO2 gas fluxes.</title>
        <authorList>
            <person name="Altshuler I."/>
            <person name="Hamel J."/>
            <person name="Turney S."/>
            <person name="Magnuson E."/>
            <person name="Levesque R."/>
            <person name="Greer C."/>
            <person name="Whyte L.G."/>
        </authorList>
    </citation>
    <scope>NUCLEOTIDE SEQUENCE [LARGE SCALE GENOMIC DNA]</scope>
    <source>
        <strain evidence="9 10">42</strain>
    </source>
</reference>
<accession>A0A502ESI7</accession>
<dbReference type="STRING" id="29533.SAMN05444387_3123"/>
<dbReference type="GO" id="GO:0009279">
    <property type="term" value="C:cell outer membrane"/>
    <property type="evidence" value="ECO:0007669"/>
    <property type="project" value="UniProtKB-SubCell"/>
</dbReference>
<dbReference type="RefSeq" id="WP_140507240.1">
    <property type="nucleotide sequence ID" value="NZ_RCZH01000007.1"/>
</dbReference>
<dbReference type="InterPro" id="IPR011990">
    <property type="entry name" value="TPR-like_helical_dom_sf"/>
</dbReference>
<evidence type="ECO:0000256" key="6">
    <source>
        <dbReference type="SAM" id="SignalP"/>
    </source>
</evidence>
<dbReference type="AlphaFoldDB" id="A0A502ESI7"/>
<keyword evidence="4" id="KW-0472">Membrane</keyword>
<dbReference type="Pfam" id="PF07980">
    <property type="entry name" value="SusD_RagB"/>
    <property type="match status" value="1"/>
</dbReference>